<organism evidence="1 2">
    <name type="scientific">Plasmodium vivax India VII</name>
    <dbReference type="NCBI Taxonomy" id="1077284"/>
    <lineage>
        <taxon>Eukaryota</taxon>
        <taxon>Sar</taxon>
        <taxon>Alveolata</taxon>
        <taxon>Apicomplexa</taxon>
        <taxon>Aconoidasida</taxon>
        <taxon>Haemosporida</taxon>
        <taxon>Plasmodiidae</taxon>
        <taxon>Plasmodium</taxon>
        <taxon>Plasmodium (Plasmodium)</taxon>
    </lineage>
</organism>
<dbReference type="AlphaFoldDB" id="A0A0J9S5J8"/>
<evidence type="ECO:0000313" key="2">
    <source>
        <dbReference type="Proteomes" id="UP000053562"/>
    </source>
</evidence>
<gene>
    <name evidence="1" type="ORF">PVIIG_06408</name>
</gene>
<protein>
    <submittedName>
        <fullName evidence="1">Uncharacterized protein</fullName>
    </submittedName>
</protein>
<dbReference type="Proteomes" id="UP000053562">
    <property type="component" value="Unassembled WGS sequence"/>
</dbReference>
<reference evidence="1 2" key="1">
    <citation type="submission" date="2011-08" db="EMBL/GenBank/DDBJ databases">
        <title>The Genome Sequence of Plasmodium vivax India VII.</title>
        <authorList>
            <consortium name="The Broad Institute Genome Sequencing Platform"/>
            <consortium name="The Broad Institute Genome Sequencing Center for Infectious Disease"/>
            <person name="Neafsey D."/>
            <person name="Carlton J."/>
            <person name="Barnwell J."/>
            <person name="Collins W."/>
            <person name="Escalante A."/>
            <person name="Mullikin J."/>
            <person name="Saul A."/>
            <person name="Guigo R."/>
            <person name="Camara F."/>
            <person name="Young S.K."/>
            <person name="Zeng Q."/>
            <person name="Gargeya S."/>
            <person name="Fitzgerald M."/>
            <person name="Haas B."/>
            <person name="Abouelleil A."/>
            <person name="Alvarado L."/>
            <person name="Arachchi H.M."/>
            <person name="Berlin A."/>
            <person name="Brown A."/>
            <person name="Chapman S.B."/>
            <person name="Chen Z."/>
            <person name="Dunbar C."/>
            <person name="Freedman E."/>
            <person name="Gearin G."/>
            <person name="Gellesch M."/>
            <person name="Goldberg J."/>
            <person name="Griggs A."/>
            <person name="Gujja S."/>
            <person name="Heiman D."/>
            <person name="Howarth C."/>
            <person name="Larson L."/>
            <person name="Lui A."/>
            <person name="MacDonald P.J.P."/>
            <person name="Montmayeur A."/>
            <person name="Murphy C."/>
            <person name="Neiman D."/>
            <person name="Pearson M."/>
            <person name="Priest M."/>
            <person name="Roberts A."/>
            <person name="Saif S."/>
            <person name="Shea T."/>
            <person name="Shenoy N."/>
            <person name="Sisk P."/>
            <person name="Stolte C."/>
            <person name="Sykes S."/>
            <person name="Wortman J."/>
            <person name="Nusbaum C."/>
            <person name="Birren B."/>
        </authorList>
    </citation>
    <scope>NUCLEOTIDE SEQUENCE [LARGE SCALE GENOMIC DNA]</scope>
    <source>
        <strain evidence="1 2">India VII</strain>
    </source>
</reference>
<sequence>MIYLRLVIIVQKNKNCGKKQVTPQRQNNSQERIELRILRLLQFTPMASWFRRPGMNNIGTDLYMDPGTPDGFLRMQGGSGNNNIFYHSSLE</sequence>
<dbReference type="EMBL" id="KQ234424">
    <property type="protein sequence ID" value="KMZ77307.1"/>
    <property type="molecule type" value="Genomic_DNA"/>
</dbReference>
<evidence type="ECO:0000313" key="1">
    <source>
        <dbReference type="EMBL" id="KMZ77307.1"/>
    </source>
</evidence>
<proteinExistence type="predicted"/>
<accession>A0A0J9S5J8</accession>
<name>A0A0J9S5J8_PLAVI</name>